<dbReference type="RefSeq" id="XP_051860832.1">
    <property type="nucleotide sequence ID" value="XM_052004872.1"/>
</dbReference>
<protein>
    <submittedName>
        <fullName evidence="3">Uncharacterized protein LOC127565595</fullName>
    </submittedName>
</protein>
<keyword evidence="2" id="KW-1185">Reference proteome</keyword>
<evidence type="ECO:0000313" key="2">
    <source>
        <dbReference type="Proteomes" id="UP000515160"/>
    </source>
</evidence>
<organism evidence="2 3">
    <name type="scientific">Drosophila albomicans</name>
    <name type="common">Fruit fly</name>
    <dbReference type="NCBI Taxonomy" id="7291"/>
    <lineage>
        <taxon>Eukaryota</taxon>
        <taxon>Metazoa</taxon>
        <taxon>Ecdysozoa</taxon>
        <taxon>Arthropoda</taxon>
        <taxon>Hexapoda</taxon>
        <taxon>Insecta</taxon>
        <taxon>Pterygota</taxon>
        <taxon>Neoptera</taxon>
        <taxon>Endopterygota</taxon>
        <taxon>Diptera</taxon>
        <taxon>Brachycera</taxon>
        <taxon>Muscomorpha</taxon>
        <taxon>Ephydroidea</taxon>
        <taxon>Drosophilidae</taxon>
        <taxon>Drosophila</taxon>
    </lineage>
</organism>
<name>A0A9C6WIK0_DROAB</name>
<feature type="compositionally biased region" description="Acidic residues" evidence="1">
    <location>
        <begin position="139"/>
        <end position="150"/>
    </location>
</feature>
<gene>
    <name evidence="3" type="primary">LOC127565595</name>
</gene>
<feature type="region of interest" description="Disordered" evidence="1">
    <location>
        <begin position="128"/>
        <end position="150"/>
    </location>
</feature>
<feature type="compositionally biased region" description="Low complexity" evidence="1">
    <location>
        <begin position="19"/>
        <end position="32"/>
    </location>
</feature>
<evidence type="ECO:0000313" key="3">
    <source>
        <dbReference type="RefSeq" id="XP_051860832.1"/>
    </source>
</evidence>
<reference evidence="3" key="1">
    <citation type="submission" date="2025-08" db="UniProtKB">
        <authorList>
            <consortium name="RefSeq"/>
        </authorList>
    </citation>
    <scope>IDENTIFICATION</scope>
    <source>
        <strain evidence="3">15112-1751.03</strain>
        <tissue evidence="3">Whole Adult</tissue>
    </source>
</reference>
<proteinExistence type="predicted"/>
<dbReference type="AlphaFoldDB" id="A0A9C6WIK0"/>
<dbReference type="GeneID" id="127565595"/>
<sequence>MLGCGRERDSRQLRVVRKAAASLPASTPAATADNQRKKERRVREKCSKSDREREGESGEVTGLKSEVRILTVDTVSTCVLAPPLKKKRSKRITEYFPCEWFAAFAHNDGDGDGDADCAVDIDVATQQFTRRTERQREREEEEDEEGQCCG</sequence>
<dbReference type="Proteomes" id="UP000515160">
    <property type="component" value="Chromosome X"/>
</dbReference>
<feature type="compositionally biased region" description="Basic and acidic residues" evidence="1">
    <location>
        <begin position="41"/>
        <end position="56"/>
    </location>
</feature>
<accession>A0A9C6WIK0</accession>
<feature type="region of interest" description="Disordered" evidence="1">
    <location>
        <begin position="18"/>
        <end position="60"/>
    </location>
</feature>
<evidence type="ECO:0000256" key="1">
    <source>
        <dbReference type="SAM" id="MobiDB-lite"/>
    </source>
</evidence>